<comment type="caution">
    <text evidence="1">The sequence shown here is derived from an EMBL/GenBank/DDBJ whole genome shotgun (WGS) entry which is preliminary data.</text>
</comment>
<evidence type="ECO:0000313" key="1">
    <source>
        <dbReference type="EMBL" id="PHM23728.1"/>
    </source>
</evidence>
<reference evidence="1 2" key="1">
    <citation type="journal article" date="2017" name="Nat. Microbiol.">
        <title>Natural product diversity associated with the nematode symbionts Photorhabdus and Xenorhabdus.</title>
        <authorList>
            <person name="Tobias N.J."/>
            <person name="Wolff H."/>
            <person name="Djahanschiri B."/>
            <person name="Grundmann F."/>
            <person name="Kronenwerth M."/>
            <person name="Shi Y.M."/>
            <person name="Simonyi S."/>
            <person name="Grun P."/>
            <person name="Shapiro-Ilan D."/>
            <person name="Pidot S.J."/>
            <person name="Stinear T.P."/>
            <person name="Ebersberger I."/>
            <person name="Bode H.B."/>
        </authorList>
    </citation>
    <scope>NUCLEOTIDE SEQUENCE [LARGE SCALE GENOMIC DNA]</scope>
    <source>
        <strain evidence="1 2">DSM 16342</strain>
    </source>
</reference>
<organism evidence="1 2">
    <name type="scientific">Xenorhabdus budapestensis</name>
    <dbReference type="NCBI Taxonomy" id="290110"/>
    <lineage>
        <taxon>Bacteria</taxon>
        <taxon>Pseudomonadati</taxon>
        <taxon>Pseudomonadota</taxon>
        <taxon>Gammaproteobacteria</taxon>
        <taxon>Enterobacterales</taxon>
        <taxon>Morganellaceae</taxon>
        <taxon>Xenorhabdus</taxon>
    </lineage>
</organism>
<evidence type="ECO:0008006" key="3">
    <source>
        <dbReference type="Google" id="ProtNLM"/>
    </source>
</evidence>
<name>A0A2D0IPE4_XENBU</name>
<accession>A0A2D0IPE4</accession>
<protein>
    <recommendedName>
        <fullName evidence="3">Transcriptional regulator</fullName>
    </recommendedName>
</protein>
<evidence type="ECO:0000313" key="2">
    <source>
        <dbReference type="Proteomes" id="UP000225833"/>
    </source>
</evidence>
<dbReference type="AlphaFoldDB" id="A0A2D0IPE4"/>
<dbReference type="EMBL" id="NIBS01000033">
    <property type="protein sequence ID" value="PHM23728.1"/>
    <property type="molecule type" value="Genomic_DNA"/>
</dbReference>
<sequence length="85" mass="9945">MIQDSGQEKALRQIEIETAAFNRIIHSILKVLNKEQREYVYRDLETFSLSLVKEMKESDSSRYNREQAIRNHVHQLLGNSIPTGE</sequence>
<gene>
    <name evidence="1" type="ORF">Xbud_03499</name>
</gene>
<dbReference type="Proteomes" id="UP000225833">
    <property type="component" value="Unassembled WGS sequence"/>
</dbReference>
<proteinExistence type="predicted"/>